<sequence length="291" mass="31198">MTAVTRRTALRTAAAGAALAAAPSAAEARGRPAADDDLGLLFDGTRCVGCRACTVKCREANGRAPDVKVVDGVAYDAPLDLGPQTLTVIKRWTEGDREGFVKAQCMHCADPACVSVCMLGALHKEPRGVVGYDVSRCVGCRYCQVACPFNVPRFEWSSATPRITKCELCRHRYAEGKGAACAEACPRDAVRFGRRADLLAEARRRLAAAPEAYYQKIYGERDGGGTGVLVLSAVPFETLGLPLLGKEPVPALGERIQHGIYQGFVAPVALFGALAFVTWRNRGTSHVEEER</sequence>
<evidence type="ECO:0000256" key="4">
    <source>
        <dbReference type="ARBA" id="ARBA00022737"/>
    </source>
</evidence>
<proteinExistence type="predicted"/>
<dbReference type="RefSeq" id="WP_248360954.1">
    <property type="nucleotide sequence ID" value="NZ_AP025591.1"/>
</dbReference>
<keyword evidence="5" id="KW-0408">Iron</keyword>
<dbReference type="InterPro" id="IPR017896">
    <property type="entry name" value="4Fe4S_Fe-S-bd"/>
</dbReference>
<accession>A0ABM7WUK8</accession>
<dbReference type="EMBL" id="AP025591">
    <property type="protein sequence ID" value="BDG03180.1"/>
    <property type="molecule type" value="Genomic_DNA"/>
</dbReference>
<evidence type="ECO:0000313" key="11">
    <source>
        <dbReference type="Proteomes" id="UP001162891"/>
    </source>
</evidence>
<evidence type="ECO:0000256" key="3">
    <source>
        <dbReference type="ARBA" id="ARBA00022723"/>
    </source>
</evidence>
<evidence type="ECO:0000256" key="1">
    <source>
        <dbReference type="ARBA" id="ARBA00004196"/>
    </source>
</evidence>
<dbReference type="PROSITE" id="PS00198">
    <property type="entry name" value="4FE4S_FER_1"/>
    <property type="match status" value="1"/>
</dbReference>
<dbReference type="CDD" id="cd10561">
    <property type="entry name" value="HybA_like"/>
    <property type="match status" value="1"/>
</dbReference>
<gene>
    <name evidence="10" type="primary">hybA_1</name>
    <name evidence="10" type="ORF">AMOR_21760</name>
</gene>
<keyword evidence="7" id="KW-1133">Transmembrane helix</keyword>
<dbReference type="Proteomes" id="UP001162891">
    <property type="component" value="Chromosome"/>
</dbReference>
<feature type="domain" description="4Fe-4S ferredoxin-type" evidence="9">
    <location>
        <begin position="38"/>
        <end position="68"/>
    </location>
</feature>
<dbReference type="PANTHER" id="PTHR43545:SF1">
    <property type="entry name" value="HYDROGENASE-2 OPERON PROTEIN HYBA"/>
    <property type="match status" value="1"/>
</dbReference>
<dbReference type="InterPro" id="IPR006311">
    <property type="entry name" value="TAT_signal"/>
</dbReference>
<evidence type="ECO:0000259" key="9">
    <source>
        <dbReference type="PROSITE" id="PS51379"/>
    </source>
</evidence>
<dbReference type="PROSITE" id="PS51379">
    <property type="entry name" value="4FE4S_FER_2"/>
    <property type="match status" value="2"/>
</dbReference>
<comment type="subcellular location">
    <subcellularLocation>
        <location evidence="1">Cell envelope</location>
    </subcellularLocation>
</comment>
<reference evidence="11" key="1">
    <citation type="journal article" date="2022" name="Int. J. Syst. Evol. Microbiol.">
        <title>Anaeromyxobacter oryzae sp. nov., Anaeromyxobacter diazotrophicus sp. nov. and Anaeromyxobacter paludicola sp. nov., isolated from paddy soils.</title>
        <authorList>
            <person name="Itoh H."/>
            <person name="Xu Z."/>
            <person name="Mise K."/>
            <person name="Masuda Y."/>
            <person name="Ushijima N."/>
            <person name="Hayakawa C."/>
            <person name="Shiratori Y."/>
            <person name="Senoo K."/>
        </authorList>
    </citation>
    <scope>NUCLEOTIDE SEQUENCE [LARGE SCALE GENOMIC DNA]</scope>
    <source>
        <strain evidence="11">Red232</strain>
    </source>
</reference>
<dbReference type="InterPro" id="IPR051555">
    <property type="entry name" value="FDH_Electron_Transfer_Unit"/>
</dbReference>
<keyword evidence="8" id="KW-0732">Signal</keyword>
<evidence type="ECO:0000256" key="7">
    <source>
        <dbReference type="SAM" id="Phobius"/>
    </source>
</evidence>
<dbReference type="NCBIfam" id="NF008134">
    <property type="entry name" value="PRK10882.1"/>
    <property type="match status" value="1"/>
</dbReference>
<dbReference type="Gene3D" id="3.30.70.20">
    <property type="match status" value="2"/>
</dbReference>
<dbReference type="SUPFAM" id="SSF54862">
    <property type="entry name" value="4Fe-4S ferredoxins"/>
    <property type="match status" value="1"/>
</dbReference>
<dbReference type="PROSITE" id="PS51318">
    <property type="entry name" value="TAT"/>
    <property type="match status" value="1"/>
</dbReference>
<dbReference type="Pfam" id="PF13247">
    <property type="entry name" value="Fer4_11"/>
    <property type="match status" value="1"/>
</dbReference>
<evidence type="ECO:0000256" key="5">
    <source>
        <dbReference type="ARBA" id="ARBA00023004"/>
    </source>
</evidence>
<keyword evidence="7" id="KW-0472">Membrane</keyword>
<feature type="signal peptide" evidence="8">
    <location>
        <begin position="1"/>
        <end position="28"/>
    </location>
</feature>
<evidence type="ECO:0000256" key="2">
    <source>
        <dbReference type="ARBA" id="ARBA00022485"/>
    </source>
</evidence>
<evidence type="ECO:0000256" key="6">
    <source>
        <dbReference type="ARBA" id="ARBA00023014"/>
    </source>
</evidence>
<keyword evidence="2" id="KW-0004">4Fe-4S</keyword>
<feature type="chain" id="PRO_5045902114" evidence="8">
    <location>
        <begin position="29"/>
        <end position="291"/>
    </location>
</feature>
<organism evidence="10 11">
    <name type="scientific">Anaeromyxobacter oryzae</name>
    <dbReference type="NCBI Taxonomy" id="2918170"/>
    <lineage>
        <taxon>Bacteria</taxon>
        <taxon>Pseudomonadati</taxon>
        <taxon>Myxococcota</taxon>
        <taxon>Myxococcia</taxon>
        <taxon>Myxococcales</taxon>
        <taxon>Cystobacterineae</taxon>
        <taxon>Anaeromyxobacteraceae</taxon>
        <taxon>Anaeromyxobacter</taxon>
    </lineage>
</organism>
<keyword evidence="4" id="KW-0677">Repeat</keyword>
<feature type="transmembrane region" description="Helical" evidence="7">
    <location>
        <begin position="260"/>
        <end position="279"/>
    </location>
</feature>
<keyword evidence="3" id="KW-0479">Metal-binding</keyword>
<dbReference type="InterPro" id="IPR017900">
    <property type="entry name" value="4Fe4S_Fe_S_CS"/>
</dbReference>
<feature type="domain" description="4Fe-4S ferredoxin-type" evidence="9">
    <location>
        <begin position="128"/>
        <end position="157"/>
    </location>
</feature>
<keyword evidence="6" id="KW-0411">Iron-sulfur</keyword>
<keyword evidence="7" id="KW-0812">Transmembrane</keyword>
<evidence type="ECO:0000256" key="8">
    <source>
        <dbReference type="SAM" id="SignalP"/>
    </source>
</evidence>
<protein>
    <submittedName>
        <fullName evidence="10">Hydrogenase</fullName>
    </submittedName>
</protein>
<name>A0ABM7WUK8_9BACT</name>
<evidence type="ECO:0000313" key="10">
    <source>
        <dbReference type="EMBL" id="BDG03180.1"/>
    </source>
</evidence>
<keyword evidence="11" id="KW-1185">Reference proteome</keyword>
<dbReference type="PANTHER" id="PTHR43545">
    <property type="entry name" value="FORMATE DEHYDROGENASE, NITRATE-INDUCIBLE, IRON-SULFUR SUBUNIT"/>
    <property type="match status" value="1"/>
</dbReference>